<organism evidence="1 2">
    <name type="scientific">Ectocarpus siliculosus</name>
    <name type="common">Brown alga</name>
    <name type="synonym">Conferva siliculosa</name>
    <dbReference type="NCBI Taxonomy" id="2880"/>
    <lineage>
        <taxon>Eukaryota</taxon>
        <taxon>Sar</taxon>
        <taxon>Stramenopiles</taxon>
        <taxon>Ochrophyta</taxon>
        <taxon>PX clade</taxon>
        <taxon>Phaeophyceae</taxon>
        <taxon>Ectocarpales</taxon>
        <taxon>Ectocarpaceae</taxon>
        <taxon>Ectocarpus</taxon>
    </lineage>
</organism>
<dbReference type="EMBL" id="FN648874">
    <property type="protein sequence ID" value="CBJ27320.1"/>
    <property type="molecule type" value="Genomic_DNA"/>
</dbReference>
<reference evidence="1 2" key="1">
    <citation type="journal article" date="2010" name="Nature">
        <title>The Ectocarpus genome and the independent evolution of multicellularity in brown algae.</title>
        <authorList>
            <person name="Cock J.M."/>
            <person name="Sterck L."/>
            <person name="Rouze P."/>
            <person name="Scornet D."/>
            <person name="Allen A.E."/>
            <person name="Amoutzias G."/>
            <person name="Anthouard V."/>
            <person name="Artiguenave F."/>
            <person name="Aury J.M."/>
            <person name="Badger J.H."/>
            <person name="Beszteri B."/>
            <person name="Billiau K."/>
            <person name="Bonnet E."/>
            <person name="Bothwell J.H."/>
            <person name="Bowler C."/>
            <person name="Boyen C."/>
            <person name="Brownlee C."/>
            <person name="Carrano C.J."/>
            <person name="Charrier B."/>
            <person name="Cho G.Y."/>
            <person name="Coelho S.M."/>
            <person name="Collen J."/>
            <person name="Corre E."/>
            <person name="Da Silva C."/>
            <person name="Delage L."/>
            <person name="Delaroque N."/>
            <person name="Dittami S.M."/>
            <person name="Doulbeau S."/>
            <person name="Elias M."/>
            <person name="Farnham G."/>
            <person name="Gachon C.M."/>
            <person name="Gschloessl B."/>
            <person name="Heesch S."/>
            <person name="Jabbari K."/>
            <person name="Jubin C."/>
            <person name="Kawai H."/>
            <person name="Kimura K."/>
            <person name="Kloareg B."/>
            <person name="Kupper F.C."/>
            <person name="Lang D."/>
            <person name="Le Bail A."/>
            <person name="Leblanc C."/>
            <person name="Lerouge P."/>
            <person name="Lohr M."/>
            <person name="Lopez P.J."/>
            <person name="Martens C."/>
            <person name="Maumus F."/>
            <person name="Michel G."/>
            <person name="Miranda-Saavedra D."/>
            <person name="Morales J."/>
            <person name="Moreau H."/>
            <person name="Motomura T."/>
            <person name="Nagasato C."/>
            <person name="Napoli C.A."/>
            <person name="Nelson D.R."/>
            <person name="Nyvall-Collen P."/>
            <person name="Peters A.F."/>
            <person name="Pommier C."/>
            <person name="Potin P."/>
            <person name="Poulain J."/>
            <person name="Quesneville H."/>
            <person name="Read B."/>
            <person name="Rensing S.A."/>
            <person name="Ritter A."/>
            <person name="Rousvoal S."/>
            <person name="Samanta M."/>
            <person name="Samson G."/>
            <person name="Schroeder D.C."/>
            <person name="Segurens B."/>
            <person name="Strittmatter M."/>
            <person name="Tonon T."/>
            <person name="Tregear J.W."/>
            <person name="Valentin K."/>
            <person name="von Dassow P."/>
            <person name="Yamagishi T."/>
            <person name="Van de Peer Y."/>
            <person name="Wincker P."/>
        </authorList>
    </citation>
    <scope>NUCLEOTIDE SEQUENCE [LARGE SCALE GENOMIC DNA]</scope>
    <source>
        <strain evidence="2">Ec32 / CCAP1310/4</strain>
    </source>
</reference>
<dbReference type="AlphaFoldDB" id="D7G5J7"/>
<dbReference type="Proteomes" id="UP000002630">
    <property type="component" value="Linkage Group LG21"/>
</dbReference>
<name>D7G5J7_ECTSI</name>
<dbReference type="EMBL" id="FN649746">
    <property type="protein sequence ID" value="CBJ27320.1"/>
    <property type="molecule type" value="Genomic_DNA"/>
</dbReference>
<sequence length="96" mass="10719">MASDHPRERSVPYLRLVIISIRRSAELLPLGNRGRPRRDAGICSMCSTRLQTFAILARGRGLTPQGERFRDIQLIHVSLLRVFGALPAGVVTLELK</sequence>
<evidence type="ECO:0000313" key="2">
    <source>
        <dbReference type="Proteomes" id="UP000002630"/>
    </source>
</evidence>
<evidence type="ECO:0000313" key="1">
    <source>
        <dbReference type="EMBL" id="CBJ27320.1"/>
    </source>
</evidence>
<dbReference type="InParanoid" id="D7G5J7"/>
<keyword evidence="2" id="KW-1185">Reference proteome</keyword>
<accession>D7G5J7</accession>
<proteinExistence type="predicted"/>
<gene>
    <name evidence="1" type="ORF">Esi_0065_0105</name>
</gene>
<protein>
    <submittedName>
        <fullName evidence="1">Uncharacterized protein</fullName>
    </submittedName>
</protein>